<keyword evidence="1" id="KW-0472">Membrane</keyword>
<organism evidence="3 4">
    <name type="scientific">Candidatus Ruthenibacterium merdavium</name>
    <dbReference type="NCBI Taxonomy" id="2838752"/>
    <lineage>
        <taxon>Bacteria</taxon>
        <taxon>Bacillati</taxon>
        <taxon>Bacillota</taxon>
        <taxon>Clostridia</taxon>
        <taxon>Eubacteriales</taxon>
        <taxon>Oscillospiraceae</taxon>
        <taxon>Ruthenibacterium</taxon>
    </lineage>
</organism>
<name>A0A9D2Q334_9FIRM</name>
<accession>A0A9D2Q334</accession>
<evidence type="ECO:0000259" key="2">
    <source>
        <dbReference type="Pfam" id="PF13490"/>
    </source>
</evidence>
<evidence type="ECO:0000313" key="3">
    <source>
        <dbReference type="EMBL" id="HJC72033.1"/>
    </source>
</evidence>
<sequence>MAHEKQPQRLSCDVYRDLIPLVNDGVASEDTCQLVEEHLKECEACRAYQHSGFSPEISYEDDMKTIRKVRRSFLLYALGFAVAGSIGTFMLSSSIYILWWMPAVGMATYFIFGKKNMPIAWAAILVLLALGRFGNAFLNGWLRPDSIIGYCYETVTNGMMLLIMLALGSLVGALLKFAFGKKKGEQ</sequence>
<comment type="caution">
    <text evidence="3">The sequence shown here is derived from an EMBL/GenBank/DDBJ whole genome shotgun (WGS) entry which is preliminary data.</text>
</comment>
<keyword evidence="1" id="KW-0812">Transmembrane</keyword>
<evidence type="ECO:0000313" key="4">
    <source>
        <dbReference type="Proteomes" id="UP000823918"/>
    </source>
</evidence>
<feature type="transmembrane region" description="Helical" evidence="1">
    <location>
        <begin position="119"/>
        <end position="138"/>
    </location>
</feature>
<dbReference type="Proteomes" id="UP000823918">
    <property type="component" value="Unassembled WGS sequence"/>
</dbReference>
<feature type="transmembrane region" description="Helical" evidence="1">
    <location>
        <begin position="96"/>
        <end position="112"/>
    </location>
</feature>
<dbReference type="InterPro" id="IPR027383">
    <property type="entry name" value="Znf_put"/>
</dbReference>
<reference evidence="3" key="2">
    <citation type="submission" date="2021-04" db="EMBL/GenBank/DDBJ databases">
        <authorList>
            <person name="Gilroy R."/>
        </authorList>
    </citation>
    <scope>NUCLEOTIDE SEQUENCE</scope>
    <source>
        <strain evidence="3">5933</strain>
    </source>
</reference>
<reference evidence="3" key="1">
    <citation type="journal article" date="2021" name="PeerJ">
        <title>Extensive microbial diversity within the chicken gut microbiome revealed by metagenomics and culture.</title>
        <authorList>
            <person name="Gilroy R."/>
            <person name="Ravi A."/>
            <person name="Getino M."/>
            <person name="Pursley I."/>
            <person name="Horton D.L."/>
            <person name="Alikhan N.F."/>
            <person name="Baker D."/>
            <person name="Gharbi K."/>
            <person name="Hall N."/>
            <person name="Watson M."/>
            <person name="Adriaenssens E.M."/>
            <person name="Foster-Nyarko E."/>
            <person name="Jarju S."/>
            <person name="Secka A."/>
            <person name="Antonio M."/>
            <person name="Oren A."/>
            <person name="Chaudhuri R.R."/>
            <person name="La Ragione R."/>
            <person name="Hildebrand F."/>
            <person name="Pallen M.J."/>
        </authorList>
    </citation>
    <scope>NUCLEOTIDE SEQUENCE</scope>
    <source>
        <strain evidence="3">5933</strain>
    </source>
</reference>
<dbReference type="AlphaFoldDB" id="A0A9D2Q334"/>
<dbReference type="EMBL" id="DWWA01000021">
    <property type="protein sequence ID" value="HJC72033.1"/>
    <property type="molecule type" value="Genomic_DNA"/>
</dbReference>
<feature type="domain" description="Putative zinc-finger" evidence="2">
    <location>
        <begin position="12"/>
        <end position="46"/>
    </location>
</feature>
<feature type="transmembrane region" description="Helical" evidence="1">
    <location>
        <begin position="73"/>
        <end position="90"/>
    </location>
</feature>
<feature type="transmembrane region" description="Helical" evidence="1">
    <location>
        <begin position="158"/>
        <end position="179"/>
    </location>
</feature>
<gene>
    <name evidence="3" type="ORF">H9698_04460</name>
</gene>
<evidence type="ECO:0000256" key="1">
    <source>
        <dbReference type="SAM" id="Phobius"/>
    </source>
</evidence>
<dbReference type="Pfam" id="PF13490">
    <property type="entry name" value="zf-HC2"/>
    <property type="match status" value="1"/>
</dbReference>
<protein>
    <submittedName>
        <fullName evidence="3">Zf-HC2 domain-containing protein</fullName>
    </submittedName>
</protein>
<proteinExistence type="predicted"/>
<keyword evidence="1" id="KW-1133">Transmembrane helix</keyword>